<gene>
    <name evidence="2" type="ORF">ACFPK2_18860</name>
</gene>
<protein>
    <submittedName>
        <fullName evidence="2">ImmA/IrrE family metallo-endopeptidase</fullName>
    </submittedName>
</protein>
<dbReference type="PANTHER" id="PTHR43236">
    <property type="entry name" value="ANTITOXIN HIGA1"/>
    <property type="match status" value="1"/>
</dbReference>
<evidence type="ECO:0000259" key="1">
    <source>
        <dbReference type="Pfam" id="PF06114"/>
    </source>
</evidence>
<dbReference type="InterPro" id="IPR052345">
    <property type="entry name" value="Rad_response_metalloprotease"/>
</dbReference>
<dbReference type="EMBL" id="JBHSLI010000008">
    <property type="protein sequence ID" value="MFC5295056.1"/>
    <property type="molecule type" value="Genomic_DNA"/>
</dbReference>
<dbReference type="InterPro" id="IPR010359">
    <property type="entry name" value="IrrE_HExxH"/>
</dbReference>
<proteinExistence type="predicted"/>
<dbReference type="Proteomes" id="UP001595976">
    <property type="component" value="Unassembled WGS sequence"/>
</dbReference>
<dbReference type="Pfam" id="PF06114">
    <property type="entry name" value="Peptidase_M78"/>
    <property type="match status" value="1"/>
</dbReference>
<feature type="domain" description="IrrE N-terminal-like" evidence="1">
    <location>
        <begin position="69"/>
        <end position="186"/>
    </location>
</feature>
<sequence>MVEGAAKSPRKEAIRLSKLLEISLGADRFPVDVASLAREISRNYGDPIDKIVGDELPGFEGMLRPHKKRPAWHIVYSTNPQYRGRERFTIAHEFGHYMLHRPELSAADYRDGLLTKECGFECLPLQSNEWKQAEREREEEADTFASYLLMPIDDYRVQVGRNEMSRELLAHITRRYGVSLLAAVRKWIEFTDTRAAMVVAYDGYARWGRASDTALKTGIFIPSGMPIPEASVAGMGPSALKDQDRAVQLPAGIWTFRRGSEPVRELTIFSERLGLSVTLLMFDRAPFGVSLAEEHIPDTYDQFVQSGQV</sequence>
<dbReference type="Gene3D" id="1.10.10.2910">
    <property type="match status" value="1"/>
</dbReference>
<keyword evidence="3" id="KW-1185">Reference proteome</keyword>
<organism evidence="2 3">
    <name type="scientific">Bosea minatitlanensis</name>
    <dbReference type="NCBI Taxonomy" id="128782"/>
    <lineage>
        <taxon>Bacteria</taxon>
        <taxon>Pseudomonadati</taxon>
        <taxon>Pseudomonadota</taxon>
        <taxon>Alphaproteobacteria</taxon>
        <taxon>Hyphomicrobiales</taxon>
        <taxon>Boseaceae</taxon>
        <taxon>Bosea</taxon>
    </lineage>
</organism>
<reference evidence="3" key="1">
    <citation type="journal article" date="2019" name="Int. J. Syst. Evol. Microbiol.">
        <title>The Global Catalogue of Microorganisms (GCM) 10K type strain sequencing project: providing services to taxonomists for standard genome sequencing and annotation.</title>
        <authorList>
            <consortium name="The Broad Institute Genomics Platform"/>
            <consortium name="The Broad Institute Genome Sequencing Center for Infectious Disease"/>
            <person name="Wu L."/>
            <person name="Ma J."/>
        </authorList>
    </citation>
    <scope>NUCLEOTIDE SEQUENCE [LARGE SCALE GENOMIC DNA]</scope>
    <source>
        <strain evidence="3">CGMCC 1.15643</strain>
    </source>
</reference>
<dbReference type="RefSeq" id="WP_144341315.1">
    <property type="nucleotide sequence ID" value="NZ_JAOAOS010000008.1"/>
</dbReference>
<name>A0ABW0F964_9HYPH</name>
<comment type="caution">
    <text evidence="2">The sequence shown here is derived from an EMBL/GenBank/DDBJ whole genome shotgun (WGS) entry which is preliminary data.</text>
</comment>
<evidence type="ECO:0000313" key="2">
    <source>
        <dbReference type="EMBL" id="MFC5295056.1"/>
    </source>
</evidence>
<dbReference type="PANTHER" id="PTHR43236:SF2">
    <property type="entry name" value="BLL0069 PROTEIN"/>
    <property type="match status" value="1"/>
</dbReference>
<evidence type="ECO:0000313" key="3">
    <source>
        <dbReference type="Proteomes" id="UP001595976"/>
    </source>
</evidence>
<accession>A0ABW0F964</accession>